<dbReference type="EMBL" id="NIDE01000004">
    <property type="protein sequence ID" value="OWK43462.1"/>
    <property type="molecule type" value="Genomic_DNA"/>
</dbReference>
<dbReference type="InterPro" id="IPR021212">
    <property type="entry name" value="DUF2760"/>
</dbReference>
<feature type="transmembrane region" description="Helical" evidence="2">
    <location>
        <begin position="6"/>
        <end position="27"/>
    </location>
</feature>
<comment type="caution">
    <text evidence="4">The sequence shown here is derived from an EMBL/GenBank/DDBJ whole genome shotgun (WGS) entry which is preliminary data.</text>
</comment>
<protein>
    <recommendedName>
        <fullName evidence="3">DUF2760 domain-containing protein</fullName>
    </recommendedName>
</protein>
<keyword evidence="2" id="KW-1133">Transmembrane helix</keyword>
<organism evidence="4 5">
    <name type="scientific">Fimbriiglobus ruber</name>
    <dbReference type="NCBI Taxonomy" id="1908690"/>
    <lineage>
        <taxon>Bacteria</taxon>
        <taxon>Pseudomonadati</taxon>
        <taxon>Planctomycetota</taxon>
        <taxon>Planctomycetia</taxon>
        <taxon>Gemmatales</taxon>
        <taxon>Gemmataceae</taxon>
        <taxon>Fimbriiglobus</taxon>
    </lineage>
</organism>
<dbReference type="Pfam" id="PF10816">
    <property type="entry name" value="DUF2760"/>
    <property type="match status" value="1"/>
</dbReference>
<evidence type="ECO:0000313" key="5">
    <source>
        <dbReference type="Proteomes" id="UP000214646"/>
    </source>
</evidence>
<gene>
    <name evidence="4" type="ORF">FRUB_03061</name>
</gene>
<name>A0A225DQ21_9BACT</name>
<proteinExistence type="predicted"/>
<dbReference type="Proteomes" id="UP000214646">
    <property type="component" value="Unassembled WGS sequence"/>
</dbReference>
<reference evidence="5" key="1">
    <citation type="submission" date="2017-06" db="EMBL/GenBank/DDBJ databases">
        <title>Genome analysis of Fimbriiglobus ruber SP5, the first member of the order Planctomycetales with confirmed chitinolytic capability.</title>
        <authorList>
            <person name="Ravin N.V."/>
            <person name="Rakitin A.L."/>
            <person name="Ivanova A.A."/>
            <person name="Beletsky A.V."/>
            <person name="Kulichevskaya I.S."/>
            <person name="Mardanov A.V."/>
            <person name="Dedysh S.N."/>
        </authorList>
    </citation>
    <scope>NUCLEOTIDE SEQUENCE [LARGE SCALE GENOMIC DNA]</scope>
    <source>
        <strain evidence="5">SP5</strain>
    </source>
</reference>
<evidence type="ECO:0000313" key="4">
    <source>
        <dbReference type="EMBL" id="OWK43462.1"/>
    </source>
</evidence>
<keyword evidence="2" id="KW-0812">Transmembrane</keyword>
<evidence type="ECO:0000259" key="3">
    <source>
        <dbReference type="Pfam" id="PF10816"/>
    </source>
</evidence>
<dbReference type="OrthoDB" id="21395at2"/>
<accession>A0A225DQ21</accession>
<evidence type="ECO:0000256" key="1">
    <source>
        <dbReference type="SAM" id="MobiDB-lite"/>
    </source>
</evidence>
<sequence>MDTAAILFGFVLGVGLTAFVLAVALVARAGSLGRAIEGLTLMGRANVDPAFATKLAELLGLPPAPAPAAPTAPAPVSLPKAPPPPPKPTGEPLRLLSLLQTEARLVDFLMEDIAAAADQQIGQAVREIHRKAQKVLKDHLTLEEILAGADGDTVTVQRGFDPSAIRVIGNVTGQPPFTGELQHPGWKVKEMNLPPQPEGQNPFVIQPAEVQLP</sequence>
<dbReference type="RefSeq" id="WP_088254294.1">
    <property type="nucleotide sequence ID" value="NZ_NIDE01000004.1"/>
</dbReference>
<keyword evidence="2" id="KW-0472">Membrane</keyword>
<evidence type="ECO:0000256" key="2">
    <source>
        <dbReference type="SAM" id="Phobius"/>
    </source>
</evidence>
<dbReference type="AlphaFoldDB" id="A0A225DQ21"/>
<feature type="compositionally biased region" description="Pro residues" evidence="1">
    <location>
        <begin position="80"/>
        <end position="89"/>
    </location>
</feature>
<feature type="domain" description="DUF2760" evidence="3">
    <location>
        <begin position="92"/>
        <end position="210"/>
    </location>
</feature>
<feature type="region of interest" description="Disordered" evidence="1">
    <location>
        <begin position="69"/>
        <end position="92"/>
    </location>
</feature>
<keyword evidence="5" id="KW-1185">Reference proteome</keyword>